<proteinExistence type="predicted"/>
<evidence type="ECO:0000313" key="2">
    <source>
        <dbReference type="EMBL" id="KZP17397.1"/>
    </source>
</evidence>
<feature type="non-terminal residue" evidence="2">
    <location>
        <position position="67"/>
    </location>
</feature>
<gene>
    <name evidence="2" type="ORF">FIBSPDRAFT_865068</name>
</gene>
<evidence type="ECO:0000256" key="1">
    <source>
        <dbReference type="SAM" id="MobiDB-lite"/>
    </source>
</evidence>
<accession>A0A166G2B2</accession>
<dbReference type="EMBL" id="KV417583">
    <property type="protein sequence ID" value="KZP17397.1"/>
    <property type="molecule type" value="Genomic_DNA"/>
</dbReference>
<feature type="region of interest" description="Disordered" evidence="1">
    <location>
        <begin position="41"/>
        <end position="67"/>
    </location>
</feature>
<dbReference type="AlphaFoldDB" id="A0A166G2B2"/>
<sequence length="67" mass="8076">MFHRLRRHRSLWYVPPRLTHPPQRRPCPPTPRCPRLAAQTKRCLQPLPPPQRPSRALLPPRRLHRLL</sequence>
<name>A0A166G2B2_9AGAM</name>
<reference evidence="2" key="1">
    <citation type="journal article" date="2016" name="Mol. Biol. Evol.">
        <title>Comparative Genomics of Early-Diverging Mushroom-Forming Fungi Provides Insights into the Origins of Lignocellulose Decay Capabilities.</title>
        <authorList>
            <person name="Nagy L.G."/>
            <person name="Riley R."/>
            <person name="Tritt A."/>
            <person name="Adam C."/>
            <person name="Daum C."/>
            <person name="Floudas D."/>
            <person name="Sun H."/>
            <person name="Yadav J.S."/>
            <person name="Pangilinan J."/>
            <person name="Larsson K.H."/>
            <person name="Matsuura K."/>
            <person name="Barry K."/>
            <person name="Labutti K."/>
            <person name="Kuo R."/>
            <person name="Ohm R.A."/>
            <person name="Bhattacharya S.S."/>
            <person name="Shirouzu T."/>
            <person name="Yoshinaga Y."/>
            <person name="Martin F.M."/>
            <person name="Grigoriev I.V."/>
            <person name="Hibbett D.S."/>
        </authorList>
    </citation>
    <scope>NUCLEOTIDE SEQUENCE [LARGE SCALE GENOMIC DNA]</scope>
    <source>
        <strain evidence="2">CBS 109695</strain>
    </source>
</reference>
<organism evidence="2">
    <name type="scientific">Athelia psychrophila</name>
    <dbReference type="NCBI Taxonomy" id="1759441"/>
    <lineage>
        <taxon>Eukaryota</taxon>
        <taxon>Fungi</taxon>
        <taxon>Dikarya</taxon>
        <taxon>Basidiomycota</taxon>
        <taxon>Agaricomycotina</taxon>
        <taxon>Agaricomycetes</taxon>
        <taxon>Agaricomycetidae</taxon>
        <taxon>Atheliales</taxon>
        <taxon>Atheliaceae</taxon>
        <taxon>Athelia</taxon>
    </lineage>
</organism>
<protein>
    <submittedName>
        <fullName evidence="2">Uncharacterized protein</fullName>
    </submittedName>
</protein>